<dbReference type="VEuPathDB" id="FungiDB:RhiirFUN_009759"/>
<protein>
    <recommendedName>
        <fullName evidence="3">B30.2/SPRY domain-containing protein</fullName>
    </recommendedName>
</protein>
<evidence type="ECO:0008006" key="3">
    <source>
        <dbReference type="Google" id="ProtNLM"/>
    </source>
</evidence>
<reference evidence="1" key="1">
    <citation type="submission" date="2020-05" db="EMBL/GenBank/DDBJ databases">
        <authorList>
            <person name="Rincon C."/>
            <person name="Sanders R I."/>
            <person name="Robbins C."/>
            <person name="Chaturvedi A."/>
        </authorList>
    </citation>
    <scope>NUCLEOTIDE SEQUENCE</scope>
    <source>
        <strain evidence="1">CHB12</strain>
    </source>
</reference>
<name>A0A916E8S5_9GLOM</name>
<dbReference type="OrthoDB" id="2320430at2759"/>
<evidence type="ECO:0000313" key="2">
    <source>
        <dbReference type="Proteomes" id="UP000684084"/>
    </source>
</evidence>
<proteinExistence type="predicted"/>
<dbReference type="Proteomes" id="UP000684084">
    <property type="component" value="Unassembled WGS sequence"/>
</dbReference>
<evidence type="ECO:0000313" key="1">
    <source>
        <dbReference type="EMBL" id="CAB5368685.1"/>
    </source>
</evidence>
<dbReference type="EMBL" id="CAGKOT010000025">
    <property type="protein sequence ID" value="CAB5368685.1"/>
    <property type="molecule type" value="Genomic_DNA"/>
</dbReference>
<comment type="caution">
    <text evidence="1">The sequence shown here is derived from an EMBL/GenBank/DDBJ whole genome shotgun (WGS) entry which is preliminary data.</text>
</comment>
<accession>A0A916E8S5</accession>
<sequence length="123" mass="13853">MIPSSSSLPVKYWFYYYEITILSNPSNDKTIIAVGFAPKKYSTNRLPGCNTHSVGFHSDEDRIFYNEGIAYIGLFYTWYPSIGSNCVCSLKVNFGQDEFKYKETGGMGITGIISHKADDIFMA</sequence>
<dbReference type="AlphaFoldDB" id="A0A916E8S5"/>
<organism evidence="1 2">
    <name type="scientific">Rhizophagus irregularis</name>
    <dbReference type="NCBI Taxonomy" id="588596"/>
    <lineage>
        <taxon>Eukaryota</taxon>
        <taxon>Fungi</taxon>
        <taxon>Fungi incertae sedis</taxon>
        <taxon>Mucoromycota</taxon>
        <taxon>Glomeromycotina</taxon>
        <taxon>Glomeromycetes</taxon>
        <taxon>Glomerales</taxon>
        <taxon>Glomeraceae</taxon>
        <taxon>Rhizophagus</taxon>
    </lineage>
</organism>
<gene>
    <name evidence="1" type="ORF">CHRIB12_LOCUS11891</name>
</gene>